<dbReference type="PANTHER" id="PTHR23037">
    <property type="entry name" value="CYTOKINE RECEPTOR"/>
    <property type="match status" value="1"/>
</dbReference>
<keyword evidence="5" id="KW-0472">Membrane</keyword>
<dbReference type="GO" id="GO:0019983">
    <property type="term" value="F:interleukin-9 binding"/>
    <property type="evidence" value="ECO:0007669"/>
    <property type="project" value="TreeGrafter"/>
</dbReference>
<sequence length="631" mass="68086">MISGASRLTSPLGTVAPLLSWFPMWAARVSLLWDTHVTGCCSYLLNQAEGLCCERRDGRRTSHLQLCRLRGPLRLAMGPGRCVWEGWTWEGEALTQEKGAWLLICTCLCTWVGVGVSVPGEGGGAGTFTCLTNNVLRIDCRWSAPELGQGASPWLLFTSNHAPGSVHRCVFRASTCTVVLPPEEVLVPSDNFSITFHRHVSGKEQVSLVDPQYLPRRHVKLDPPSDLQSNVSSDHCVLTWSVSPALEPLTSLLSYELAFKRQEEAWERARHRDRIVGVTRLLLEGVELEPGAACEARLRVQMAAEEDALEEERYKGQWSEWSQPVRFPAPPRRGPPTARLGQPNSTLVAVSIFLLLTSLTYLLFKLSPRVKRTFHQNVPSPVTFFQPLYSVHNGNFQSWTGAHKAGLPWSEDCMGTQRAASESSIREAIALLTYDLADPLQSVGLEEEGTGSGLPAGVLPAGCMEWGGQLPAYLPQEDWVPASPARPAPSQAEGSSSDYCALGCDGGCHPSTFLGNVQSSAPILALACGHSCDQQSLDAQHRGTCVGAAHSQRQDLGEQAAGGPQGVLFPPNLGRQRAQSLPGHPCRSYRDLRQKTPFCPAAGPGAGAGTIDLGGLGRDLSGVGGAEVLKV</sequence>
<dbReference type="CDD" id="cd00063">
    <property type="entry name" value="FN3"/>
    <property type="match status" value="1"/>
</dbReference>
<gene>
    <name evidence="9" type="ORF">HPG69_005595</name>
</gene>
<dbReference type="SUPFAM" id="SSF49265">
    <property type="entry name" value="Fibronectin type III"/>
    <property type="match status" value="1"/>
</dbReference>
<dbReference type="Proteomes" id="UP000551758">
    <property type="component" value="Unassembled WGS sequence"/>
</dbReference>
<dbReference type="InterPro" id="IPR003961">
    <property type="entry name" value="FN3_dom"/>
</dbReference>
<dbReference type="AlphaFoldDB" id="A0A7J7EZ70"/>
<evidence type="ECO:0000256" key="1">
    <source>
        <dbReference type="ARBA" id="ARBA00004479"/>
    </source>
</evidence>
<evidence type="ECO:0000313" key="9">
    <source>
        <dbReference type="EMBL" id="KAF5921017.1"/>
    </source>
</evidence>
<comment type="caution">
    <text evidence="9">The sequence shown here is derived from an EMBL/GenBank/DDBJ whole genome shotgun (WGS) entry which is preliminary data.</text>
</comment>
<reference evidence="9 10" key="1">
    <citation type="journal article" date="2020" name="Mol. Biol. Evol.">
        <title>Interspecific Gene Flow and the Evolution of Specialization in Black and White Rhinoceros.</title>
        <authorList>
            <person name="Moodley Y."/>
            <person name="Westbury M.V."/>
            <person name="Russo I.M."/>
            <person name="Gopalakrishnan S."/>
            <person name="Rakotoarivelo A."/>
            <person name="Olsen R.A."/>
            <person name="Prost S."/>
            <person name="Tunstall T."/>
            <person name="Ryder O.A."/>
            <person name="Dalen L."/>
            <person name="Bruford M.W."/>
        </authorList>
    </citation>
    <scope>NUCLEOTIDE SEQUENCE [LARGE SCALE GENOMIC DNA]</scope>
    <source>
        <strain evidence="9">SBR-YM</strain>
        <tissue evidence="9">Skin</tissue>
    </source>
</reference>
<feature type="domain" description="Fibronectin type-III" evidence="8">
    <location>
        <begin position="223"/>
        <end position="330"/>
    </location>
</feature>
<evidence type="ECO:0000256" key="5">
    <source>
        <dbReference type="ARBA" id="ARBA00023136"/>
    </source>
</evidence>
<keyword evidence="4" id="KW-1133">Transmembrane helix</keyword>
<name>A0A7J7EZ70_DICBM</name>
<evidence type="ECO:0000256" key="6">
    <source>
        <dbReference type="ARBA" id="ARBA00023170"/>
    </source>
</evidence>
<dbReference type="PROSITE" id="PS50853">
    <property type="entry name" value="FN3"/>
    <property type="match status" value="1"/>
</dbReference>
<dbReference type="Gene3D" id="2.60.40.10">
    <property type="entry name" value="Immunoglobulins"/>
    <property type="match status" value="1"/>
</dbReference>
<evidence type="ECO:0000256" key="2">
    <source>
        <dbReference type="ARBA" id="ARBA00022692"/>
    </source>
</evidence>
<keyword evidence="6" id="KW-0675">Receptor</keyword>
<protein>
    <recommendedName>
        <fullName evidence="8">Fibronectin type-III domain-containing protein</fullName>
    </recommendedName>
</protein>
<evidence type="ECO:0000256" key="7">
    <source>
        <dbReference type="ARBA" id="ARBA00023180"/>
    </source>
</evidence>
<dbReference type="InterPro" id="IPR036116">
    <property type="entry name" value="FN3_sf"/>
</dbReference>
<keyword evidence="10" id="KW-1185">Reference proteome</keyword>
<comment type="subcellular location">
    <subcellularLocation>
        <location evidence="1">Membrane</location>
        <topology evidence="1">Single-pass type I membrane protein</topology>
    </subcellularLocation>
</comment>
<evidence type="ECO:0000256" key="3">
    <source>
        <dbReference type="ARBA" id="ARBA00022729"/>
    </source>
</evidence>
<accession>A0A7J7EZ70</accession>
<feature type="non-terminal residue" evidence="9">
    <location>
        <position position="631"/>
    </location>
</feature>
<dbReference type="EMBL" id="JACDTQ010001785">
    <property type="protein sequence ID" value="KAF5921017.1"/>
    <property type="molecule type" value="Genomic_DNA"/>
</dbReference>
<dbReference type="GO" id="GO:0016064">
    <property type="term" value="P:immunoglobulin mediated immune response"/>
    <property type="evidence" value="ECO:0007669"/>
    <property type="project" value="TreeGrafter"/>
</dbReference>
<dbReference type="InterPro" id="IPR013783">
    <property type="entry name" value="Ig-like_fold"/>
</dbReference>
<dbReference type="PANTHER" id="PTHR23037:SF29">
    <property type="entry name" value="INTERLEUKIN-9 RECEPTOR"/>
    <property type="match status" value="1"/>
</dbReference>
<keyword evidence="7" id="KW-0325">Glycoprotein</keyword>
<keyword evidence="2" id="KW-0812">Transmembrane</keyword>
<proteinExistence type="predicted"/>
<evidence type="ECO:0000256" key="4">
    <source>
        <dbReference type="ARBA" id="ARBA00022989"/>
    </source>
</evidence>
<dbReference type="PROSITE" id="PS01355">
    <property type="entry name" value="HEMATOPO_REC_S_F1"/>
    <property type="match status" value="1"/>
</dbReference>
<dbReference type="GO" id="GO:0004919">
    <property type="term" value="F:interleukin-9 receptor activity"/>
    <property type="evidence" value="ECO:0007669"/>
    <property type="project" value="TreeGrafter"/>
</dbReference>
<dbReference type="GO" id="GO:0009897">
    <property type="term" value="C:external side of plasma membrane"/>
    <property type="evidence" value="ECO:0007669"/>
    <property type="project" value="TreeGrafter"/>
</dbReference>
<evidence type="ECO:0000313" key="10">
    <source>
        <dbReference type="Proteomes" id="UP000551758"/>
    </source>
</evidence>
<dbReference type="InterPro" id="IPR003531">
    <property type="entry name" value="Hempt_rcpt_S_F1_CS"/>
</dbReference>
<keyword evidence="3" id="KW-0732">Signal</keyword>
<organism evidence="9 10">
    <name type="scientific">Diceros bicornis minor</name>
    <name type="common">South-central black rhinoceros</name>
    <dbReference type="NCBI Taxonomy" id="77932"/>
    <lineage>
        <taxon>Eukaryota</taxon>
        <taxon>Metazoa</taxon>
        <taxon>Chordata</taxon>
        <taxon>Craniata</taxon>
        <taxon>Vertebrata</taxon>
        <taxon>Euteleostomi</taxon>
        <taxon>Mammalia</taxon>
        <taxon>Eutheria</taxon>
        <taxon>Laurasiatheria</taxon>
        <taxon>Perissodactyla</taxon>
        <taxon>Rhinocerotidae</taxon>
        <taxon>Diceros</taxon>
    </lineage>
</organism>
<evidence type="ECO:0000259" key="8">
    <source>
        <dbReference type="PROSITE" id="PS50853"/>
    </source>
</evidence>